<keyword evidence="1" id="KW-0812">Transmembrane</keyword>
<dbReference type="AlphaFoldDB" id="A0A0G9MKN4"/>
<reference evidence="2 3" key="1">
    <citation type="submission" date="2015-04" db="EMBL/GenBank/DDBJ databases">
        <title>The draft genome sequence of Erythrobacter luteus KA37.</title>
        <authorList>
            <person name="Zhuang L."/>
            <person name="Liu Y."/>
            <person name="Shao Z."/>
        </authorList>
    </citation>
    <scope>NUCLEOTIDE SEQUENCE [LARGE SCALE GENOMIC DNA]</scope>
    <source>
        <strain evidence="2 3">KA37</strain>
    </source>
</reference>
<feature type="transmembrane region" description="Helical" evidence="1">
    <location>
        <begin position="158"/>
        <end position="179"/>
    </location>
</feature>
<keyword evidence="1" id="KW-0472">Membrane</keyword>
<accession>A0A0G9MKN4</accession>
<dbReference type="STRING" id="1581420.AAW00_13820"/>
<comment type="caution">
    <text evidence="2">The sequence shown here is derived from an EMBL/GenBank/DDBJ whole genome shotgun (WGS) entry which is preliminary data.</text>
</comment>
<evidence type="ECO:0000313" key="2">
    <source>
        <dbReference type="EMBL" id="KLE31291.1"/>
    </source>
</evidence>
<gene>
    <name evidence="2" type="ORF">AAW00_13820</name>
</gene>
<sequence>MEQVTASNCYVVKLAELVALNFLAPDHPQPERIEWINRATDRKLSPSSLEQLLRTFHNNDPSPSVIELRNAAGVRAIFAGEAKRAAFATAFDKARRAYEAEQHAQVIALYETLEKAETAFDCMVEEGAPQEALSMLWRANAFMQADIAWPKGHSARTVLASVTGGGVAGAALGIGILVIPGLGPVAAAGAVLASAYSAVAAAGGIIGATGAAMAAMLSDLDVEDYAANHLEQQLKKGRIFLATDLRLAGLEREKIVKCLETTGGRIV</sequence>
<evidence type="ECO:0000256" key="1">
    <source>
        <dbReference type="SAM" id="Phobius"/>
    </source>
</evidence>
<feature type="transmembrane region" description="Helical" evidence="1">
    <location>
        <begin position="185"/>
        <end position="208"/>
    </location>
</feature>
<proteinExistence type="predicted"/>
<dbReference type="PATRIC" id="fig|1581420.6.peg.2827"/>
<keyword evidence="1" id="KW-1133">Transmembrane helix</keyword>
<keyword evidence="3" id="KW-1185">Reference proteome</keyword>
<dbReference type="EMBL" id="LBHB01000006">
    <property type="protein sequence ID" value="KLE31291.1"/>
    <property type="molecule type" value="Genomic_DNA"/>
</dbReference>
<dbReference type="Proteomes" id="UP000053464">
    <property type="component" value="Unassembled WGS sequence"/>
</dbReference>
<name>A0A0G9MKN4_9SPHN</name>
<evidence type="ECO:0000313" key="3">
    <source>
        <dbReference type="Proteomes" id="UP000053464"/>
    </source>
</evidence>
<organism evidence="2 3">
    <name type="scientific">Aurantiacibacter luteus</name>
    <dbReference type="NCBI Taxonomy" id="1581420"/>
    <lineage>
        <taxon>Bacteria</taxon>
        <taxon>Pseudomonadati</taxon>
        <taxon>Pseudomonadota</taxon>
        <taxon>Alphaproteobacteria</taxon>
        <taxon>Sphingomonadales</taxon>
        <taxon>Erythrobacteraceae</taxon>
        <taxon>Aurantiacibacter</taxon>
    </lineage>
</organism>
<protein>
    <submittedName>
        <fullName evidence="2">Uncharacterized protein</fullName>
    </submittedName>
</protein>